<gene>
    <name evidence="12" type="ORF">NKR19_g1136</name>
</gene>
<dbReference type="Gene3D" id="1.25.40.10">
    <property type="entry name" value="Tetratricopeptide repeat domain"/>
    <property type="match status" value="1"/>
</dbReference>
<protein>
    <recommendedName>
        <fullName evidence="11">Coatomer subunit epsilon</fullName>
    </recommendedName>
</protein>
<evidence type="ECO:0000256" key="5">
    <source>
        <dbReference type="ARBA" id="ARBA00022490"/>
    </source>
</evidence>
<dbReference type="Proteomes" id="UP001174691">
    <property type="component" value="Unassembled WGS sequence"/>
</dbReference>
<comment type="caution">
    <text evidence="12">The sequence shown here is derived from an EMBL/GenBank/DDBJ whole genome shotgun (WGS) entry which is preliminary data.</text>
</comment>
<keyword evidence="6 11" id="KW-0931">ER-Golgi transport</keyword>
<evidence type="ECO:0000256" key="8">
    <source>
        <dbReference type="ARBA" id="ARBA00023034"/>
    </source>
</evidence>
<dbReference type="FunFam" id="1.25.40.10:FF:000613">
    <property type="entry name" value="Coatomer subunit epsilon"/>
    <property type="match status" value="1"/>
</dbReference>
<name>A0AA38W0A6_9PEZI</name>
<evidence type="ECO:0000256" key="11">
    <source>
        <dbReference type="PIRNR" id="PIRNR016478"/>
    </source>
</evidence>
<dbReference type="PIRSF" id="PIRSF016478">
    <property type="entry name" value="Coatomer_esu"/>
    <property type="match status" value="1"/>
</dbReference>
<keyword evidence="10 11" id="KW-0968">Cytoplasmic vesicle</keyword>
<sequence length="297" mass="32208">MDPYSAEGELINIHNAFHQGQYDQVVDYDTSSLSPENHLPARILQLRARIALGQADDVLDDISGEGENEYAAVGALAEFSRGNKDEAVKIVEELAESEEGRENGVVQVVGGTVLAAAGKSEEALQLLGRHQGNLEAVALIVQIHLQQNRNDLAVKEVQAARRWAQDSLLVNLAESWVGLRLGGDRYQQAFYVFEELAQAPSTSSVRTLVSQAVAELHLGRTEEAQAALEQAMKKEPNFAEAIANLLVLSVITGKDATDVTKNLKNVDAQHPLLTDLAEKSELFDKAATKYKAKVASA</sequence>
<dbReference type="GO" id="GO:0006890">
    <property type="term" value="P:retrograde vesicle-mediated transport, Golgi to endoplasmic reticulum"/>
    <property type="evidence" value="ECO:0007669"/>
    <property type="project" value="UniProtKB-UniRule"/>
</dbReference>
<dbReference type="SUPFAM" id="SSF48452">
    <property type="entry name" value="TPR-like"/>
    <property type="match status" value="1"/>
</dbReference>
<accession>A0AA38W0A6</accession>
<evidence type="ECO:0000256" key="4">
    <source>
        <dbReference type="ARBA" id="ARBA00022448"/>
    </source>
</evidence>
<proteinExistence type="inferred from homology"/>
<dbReference type="InterPro" id="IPR006822">
    <property type="entry name" value="Coatomer_esu"/>
</dbReference>
<dbReference type="EMBL" id="JANBVN010000010">
    <property type="protein sequence ID" value="KAJ9164689.1"/>
    <property type="molecule type" value="Genomic_DNA"/>
</dbReference>
<evidence type="ECO:0000256" key="2">
    <source>
        <dbReference type="ARBA" id="ARBA00004347"/>
    </source>
</evidence>
<organism evidence="12 13">
    <name type="scientific">Coniochaeta hoffmannii</name>
    <dbReference type="NCBI Taxonomy" id="91930"/>
    <lineage>
        <taxon>Eukaryota</taxon>
        <taxon>Fungi</taxon>
        <taxon>Dikarya</taxon>
        <taxon>Ascomycota</taxon>
        <taxon>Pezizomycotina</taxon>
        <taxon>Sordariomycetes</taxon>
        <taxon>Sordariomycetidae</taxon>
        <taxon>Coniochaetales</taxon>
        <taxon>Coniochaetaceae</taxon>
        <taxon>Coniochaeta</taxon>
    </lineage>
</organism>
<keyword evidence="5 11" id="KW-0963">Cytoplasm</keyword>
<evidence type="ECO:0000256" key="3">
    <source>
        <dbReference type="ARBA" id="ARBA00008827"/>
    </source>
</evidence>
<dbReference type="GO" id="GO:0006891">
    <property type="term" value="P:intra-Golgi vesicle-mediated transport"/>
    <property type="evidence" value="ECO:0007669"/>
    <property type="project" value="TreeGrafter"/>
</dbReference>
<evidence type="ECO:0000256" key="1">
    <source>
        <dbReference type="ARBA" id="ARBA00004255"/>
    </source>
</evidence>
<evidence type="ECO:0000256" key="7">
    <source>
        <dbReference type="ARBA" id="ARBA00022927"/>
    </source>
</evidence>
<keyword evidence="9 11" id="KW-0472">Membrane</keyword>
<dbReference type="PANTHER" id="PTHR10805:SF0">
    <property type="entry name" value="COATOMER SUBUNIT EPSILON"/>
    <property type="match status" value="1"/>
</dbReference>
<dbReference type="GO" id="GO:0005198">
    <property type="term" value="F:structural molecule activity"/>
    <property type="evidence" value="ECO:0007669"/>
    <property type="project" value="UniProtKB-UniRule"/>
</dbReference>
<keyword evidence="7 11" id="KW-0653">Protein transport</keyword>
<evidence type="ECO:0000313" key="12">
    <source>
        <dbReference type="EMBL" id="KAJ9164689.1"/>
    </source>
</evidence>
<evidence type="ECO:0000256" key="10">
    <source>
        <dbReference type="ARBA" id="ARBA00023329"/>
    </source>
</evidence>
<dbReference type="GO" id="GO:0006888">
    <property type="term" value="P:endoplasmic reticulum to Golgi vesicle-mediated transport"/>
    <property type="evidence" value="ECO:0007669"/>
    <property type="project" value="TreeGrafter"/>
</dbReference>
<evidence type="ECO:0000313" key="13">
    <source>
        <dbReference type="Proteomes" id="UP001174691"/>
    </source>
</evidence>
<dbReference type="GO" id="GO:0000139">
    <property type="term" value="C:Golgi membrane"/>
    <property type="evidence" value="ECO:0007669"/>
    <property type="project" value="UniProtKB-SubCell"/>
</dbReference>
<dbReference type="PANTHER" id="PTHR10805">
    <property type="entry name" value="COATOMER SUBUNIT EPSILON"/>
    <property type="match status" value="1"/>
</dbReference>
<dbReference type="InterPro" id="IPR011990">
    <property type="entry name" value="TPR-like_helical_dom_sf"/>
</dbReference>
<comment type="function">
    <text evidence="11">The coatomer is a cytosolic protein complex that binds to dilysine motifs and reversibly associates with Golgi non-clathrin-coated vesicles, which further mediate biosynthetic protein transport from the ER, via the Golgi up to the trans Golgi network. The coatomer complex is required for budding from Golgi membranes, and is essential for the retrograde Golgi-to-ER transport of dilysine-tagged proteins.</text>
</comment>
<reference evidence="12" key="1">
    <citation type="submission" date="2022-07" db="EMBL/GenBank/DDBJ databases">
        <title>Fungi with potential for degradation of polypropylene.</title>
        <authorList>
            <person name="Gostincar C."/>
        </authorList>
    </citation>
    <scope>NUCLEOTIDE SEQUENCE</scope>
    <source>
        <strain evidence="12">EXF-13287</strain>
    </source>
</reference>
<dbReference type="GO" id="GO:0030126">
    <property type="term" value="C:COPI vesicle coat"/>
    <property type="evidence" value="ECO:0007669"/>
    <property type="project" value="TreeGrafter"/>
</dbReference>
<evidence type="ECO:0000256" key="6">
    <source>
        <dbReference type="ARBA" id="ARBA00022892"/>
    </source>
</evidence>
<dbReference type="Pfam" id="PF04733">
    <property type="entry name" value="Coatomer_E"/>
    <property type="match status" value="1"/>
</dbReference>
<keyword evidence="13" id="KW-1185">Reference proteome</keyword>
<dbReference type="AlphaFoldDB" id="A0AA38W0A6"/>
<evidence type="ECO:0000256" key="9">
    <source>
        <dbReference type="ARBA" id="ARBA00023136"/>
    </source>
</evidence>
<keyword evidence="8 11" id="KW-0333">Golgi apparatus</keyword>
<dbReference type="GO" id="GO:0015031">
    <property type="term" value="P:protein transport"/>
    <property type="evidence" value="ECO:0007669"/>
    <property type="project" value="UniProtKB-UniRule"/>
</dbReference>
<keyword evidence="4 11" id="KW-0813">Transport</keyword>
<comment type="subcellular location">
    <subcellularLocation>
        <location evidence="2">Cytoplasmic vesicle</location>
        <location evidence="2">COPI-coated vesicle membrane</location>
        <topology evidence="2">Peripheral membrane protein</topology>
        <orientation evidence="2">Cytoplasmic side</orientation>
    </subcellularLocation>
    <subcellularLocation>
        <location evidence="1">Golgi apparatus membrane</location>
        <topology evidence="1">Peripheral membrane protein</topology>
        <orientation evidence="1">Cytoplasmic side</orientation>
    </subcellularLocation>
</comment>
<comment type="similarity">
    <text evidence="3 11">Belongs to the COPE family.</text>
</comment>